<name>A0A1Q2HXJ5_9CORY</name>
<sequence length="180" mass="19202" precursor="true">MLLQVLGGIATLITTIFAALGLALGVPAEASSSETSSLGSSELGTLTNPALTSLPASARVATPEEVDEILATEWETPHTPVVFREASENFRSKPEATHTSIFRVCNRNWVDLVVDRETASYKVVNRGSTLAGCSAFFRYKERLDSAYAGAIAQGSTFYVGDENTVYLAGPRGAVKLTRVN</sequence>
<proteinExistence type="predicted"/>
<keyword evidence="2" id="KW-1185">Reference proteome</keyword>
<dbReference type="AlphaFoldDB" id="A0A1Q2HXJ5"/>
<reference evidence="1 2" key="1">
    <citation type="submission" date="2016-12" db="EMBL/GenBank/DDBJ databases">
        <authorList>
            <person name="Song W.-J."/>
            <person name="Kurnit D.M."/>
        </authorList>
    </citation>
    <scope>NUCLEOTIDE SEQUENCE [LARGE SCALE GENOMIC DNA]</scope>
    <source>
        <strain evidence="1 2">DSM 30827</strain>
    </source>
</reference>
<dbReference type="Proteomes" id="UP000217209">
    <property type="component" value="Chromosome"/>
</dbReference>
<evidence type="ECO:0000313" key="2">
    <source>
        <dbReference type="Proteomes" id="UP000217209"/>
    </source>
</evidence>
<protein>
    <recommendedName>
        <fullName evidence="3">DUF306 domain-containing protein</fullName>
    </recommendedName>
</protein>
<dbReference type="RefSeq" id="WP_095660226.1">
    <property type="nucleotide sequence ID" value="NZ_CP019688.1"/>
</dbReference>
<accession>A0A1Q2HXJ5</accession>
<dbReference type="EMBL" id="CP019688">
    <property type="protein sequence ID" value="AQQ15553.1"/>
    <property type="molecule type" value="Genomic_DNA"/>
</dbReference>
<evidence type="ECO:0008006" key="3">
    <source>
        <dbReference type="Google" id="ProtNLM"/>
    </source>
</evidence>
<organism evidence="1 2">
    <name type="scientific">Corynebacterium glaucum</name>
    <dbReference type="NCBI Taxonomy" id="187491"/>
    <lineage>
        <taxon>Bacteria</taxon>
        <taxon>Bacillati</taxon>
        <taxon>Actinomycetota</taxon>
        <taxon>Actinomycetes</taxon>
        <taxon>Mycobacteriales</taxon>
        <taxon>Corynebacteriaceae</taxon>
        <taxon>Corynebacterium</taxon>
    </lineage>
</organism>
<evidence type="ECO:0000313" key="1">
    <source>
        <dbReference type="EMBL" id="AQQ15553.1"/>
    </source>
</evidence>
<dbReference type="KEGG" id="cgv:CGLAU_07990"/>
<gene>
    <name evidence="1" type="ORF">CGLAU_07990</name>
</gene>